<keyword evidence="4" id="KW-1185">Reference proteome</keyword>
<dbReference type="PANTHER" id="PTHR35526:SF3">
    <property type="entry name" value="ANTI-SIGMA-F FACTOR RSBW"/>
    <property type="match status" value="1"/>
</dbReference>
<sequence>MPRIERDCLACSERGHRVLVCGAGSRVSGVVTGLLRTRWRCGWGMHEDEYESLVSRPILSAVAFDGSEPIAVARHFARGLMTEVQAVHGIPVSERAMGMVQLVVSELVTNTYKYAPGPCLLDLEVSDGAVEISVWDTEATPPAACPADPGRVGQHGLEITMAVCRSFEVRREPVGKRVKAAVVLADDPGGNPVGRLM</sequence>
<keyword evidence="1" id="KW-0808">Transferase</keyword>
<dbReference type="InterPro" id="IPR050267">
    <property type="entry name" value="Anti-sigma-factor_SerPK"/>
</dbReference>
<keyword evidence="1" id="KW-0418">Kinase</keyword>
<dbReference type="InterPro" id="IPR036890">
    <property type="entry name" value="HATPase_C_sf"/>
</dbReference>
<reference evidence="3 4" key="1">
    <citation type="submission" date="2023-07" db="EMBL/GenBank/DDBJ databases">
        <title>Comparative genomics of wheat-associated soil bacteria to identify genetic determinants of phenazine resistance.</title>
        <authorList>
            <person name="Mouncey N."/>
        </authorList>
    </citation>
    <scope>NUCLEOTIDE SEQUENCE [LARGE SCALE GENOMIC DNA]</scope>
    <source>
        <strain evidence="3 4">V2I4</strain>
    </source>
</reference>
<comment type="caution">
    <text evidence="3">The sequence shown here is derived from an EMBL/GenBank/DDBJ whole genome shotgun (WGS) entry which is preliminary data.</text>
</comment>
<dbReference type="PANTHER" id="PTHR35526">
    <property type="entry name" value="ANTI-SIGMA-F FACTOR RSBW-RELATED"/>
    <property type="match status" value="1"/>
</dbReference>
<organism evidence="3 4">
    <name type="scientific">Streptomyces umbrinus</name>
    <dbReference type="NCBI Taxonomy" id="67370"/>
    <lineage>
        <taxon>Bacteria</taxon>
        <taxon>Bacillati</taxon>
        <taxon>Actinomycetota</taxon>
        <taxon>Actinomycetes</taxon>
        <taxon>Kitasatosporales</taxon>
        <taxon>Streptomycetaceae</taxon>
        <taxon>Streptomyces</taxon>
        <taxon>Streptomyces phaeochromogenes group</taxon>
    </lineage>
</organism>
<dbReference type="Pfam" id="PF13581">
    <property type="entry name" value="HATPase_c_2"/>
    <property type="match status" value="1"/>
</dbReference>
<dbReference type="InterPro" id="IPR003594">
    <property type="entry name" value="HATPase_dom"/>
</dbReference>
<protein>
    <submittedName>
        <fullName evidence="3">Anti-sigma regulatory factor (Ser/Thr protein kinase)</fullName>
    </submittedName>
</protein>
<dbReference type="CDD" id="cd16936">
    <property type="entry name" value="HATPase_RsbW-like"/>
    <property type="match status" value="1"/>
</dbReference>
<dbReference type="EMBL" id="JAUSZI010000002">
    <property type="protein sequence ID" value="MDQ1032778.1"/>
    <property type="molecule type" value="Genomic_DNA"/>
</dbReference>
<gene>
    <name evidence="3" type="ORF">QF035_010360</name>
</gene>
<evidence type="ECO:0000256" key="1">
    <source>
        <dbReference type="ARBA" id="ARBA00022527"/>
    </source>
</evidence>
<dbReference type="Proteomes" id="UP001230328">
    <property type="component" value="Unassembled WGS sequence"/>
</dbReference>
<dbReference type="Gene3D" id="3.30.565.10">
    <property type="entry name" value="Histidine kinase-like ATPase, C-terminal domain"/>
    <property type="match status" value="1"/>
</dbReference>
<keyword evidence="1" id="KW-0723">Serine/threonine-protein kinase</keyword>
<dbReference type="SUPFAM" id="SSF55874">
    <property type="entry name" value="ATPase domain of HSP90 chaperone/DNA topoisomerase II/histidine kinase"/>
    <property type="match status" value="1"/>
</dbReference>
<feature type="domain" description="Histidine kinase/HSP90-like ATPase" evidence="2">
    <location>
        <begin position="82"/>
        <end position="180"/>
    </location>
</feature>
<evidence type="ECO:0000313" key="4">
    <source>
        <dbReference type="Proteomes" id="UP001230328"/>
    </source>
</evidence>
<proteinExistence type="predicted"/>
<accession>A0ABU0TAF1</accession>
<evidence type="ECO:0000259" key="2">
    <source>
        <dbReference type="Pfam" id="PF13581"/>
    </source>
</evidence>
<name>A0ABU0TAF1_9ACTN</name>
<evidence type="ECO:0000313" key="3">
    <source>
        <dbReference type="EMBL" id="MDQ1032778.1"/>
    </source>
</evidence>